<reference evidence="4" key="1">
    <citation type="journal article" date="2019" name="Int. J. Syst. Evol. Microbiol.">
        <title>The Global Catalogue of Microorganisms (GCM) 10K type strain sequencing project: providing services to taxonomists for standard genome sequencing and annotation.</title>
        <authorList>
            <consortium name="The Broad Institute Genomics Platform"/>
            <consortium name="The Broad Institute Genome Sequencing Center for Infectious Disease"/>
            <person name="Wu L."/>
            <person name="Ma J."/>
        </authorList>
    </citation>
    <scope>NUCLEOTIDE SEQUENCE [LARGE SCALE GENOMIC DNA]</scope>
    <source>
        <strain evidence="4">JCM 13249</strain>
    </source>
</reference>
<keyword evidence="4" id="KW-1185">Reference proteome</keyword>
<dbReference type="EMBL" id="BAAALS010000015">
    <property type="protein sequence ID" value="GAA1759174.1"/>
    <property type="molecule type" value="Genomic_DNA"/>
</dbReference>
<protein>
    <recommendedName>
        <fullName evidence="2">SGNH hydrolase-type esterase domain-containing protein</fullName>
    </recommendedName>
</protein>
<evidence type="ECO:0000256" key="1">
    <source>
        <dbReference type="SAM" id="SignalP"/>
    </source>
</evidence>
<organism evidence="3 4">
    <name type="scientific">Luedemannella helvata</name>
    <dbReference type="NCBI Taxonomy" id="349315"/>
    <lineage>
        <taxon>Bacteria</taxon>
        <taxon>Bacillati</taxon>
        <taxon>Actinomycetota</taxon>
        <taxon>Actinomycetes</taxon>
        <taxon>Micromonosporales</taxon>
        <taxon>Micromonosporaceae</taxon>
        <taxon>Luedemannella</taxon>
    </lineage>
</organism>
<feature type="domain" description="SGNH hydrolase-type esterase" evidence="2">
    <location>
        <begin position="100"/>
        <end position="253"/>
    </location>
</feature>
<dbReference type="InterPro" id="IPR036514">
    <property type="entry name" value="SGNH_hydro_sf"/>
</dbReference>
<dbReference type="PANTHER" id="PTHR30383:SF2">
    <property type="entry name" value="CELLULOSE-BINDING PROTEIN"/>
    <property type="match status" value="1"/>
</dbReference>
<sequence length="271" mass="28044">MTRRMVAVFAILGCVTATGCASGSAARWAGSVPAAGAPPAVRVMPLGDSITGSPGCWRAYLWDKLRRAGFADGDTPLVGGVTTAAGGPAKVAIDFVGTRGGQVCPTGYPQGYPAHDGDNEGHGGFTAAEAATGRELPAWLARTRPHVVLMHLGTNDVRQGRTTAQVLRSYTALVALLRASDPGMVVLVAQLIPMAPADCPACGRRVVELNRAIPGWAAAASTAASPVLVVDQWTGFDPARDTVDGVHPAWPGNEKIAARWFTALSRVLDKG</sequence>
<dbReference type="PANTHER" id="PTHR30383">
    <property type="entry name" value="THIOESTERASE 1/PROTEASE 1/LYSOPHOSPHOLIPASE L1"/>
    <property type="match status" value="1"/>
</dbReference>
<evidence type="ECO:0000313" key="3">
    <source>
        <dbReference type="EMBL" id="GAA1759174.1"/>
    </source>
</evidence>
<dbReference type="PROSITE" id="PS51257">
    <property type="entry name" value="PROKAR_LIPOPROTEIN"/>
    <property type="match status" value="1"/>
</dbReference>
<keyword evidence="1" id="KW-0732">Signal</keyword>
<dbReference type="SUPFAM" id="SSF52266">
    <property type="entry name" value="SGNH hydrolase"/>
    <property type="match status" value="1"/>
</dbReference>
<gene>
    <name evidence="3" type="ORF">GCM10009681_33010</name>
</gene>
<feature type="chain" id="PRO_5047515505" description="SGNH hydrolase-type esterase domain-containing protein" evidence="1">
    <location>
        <begin position="22"/>
        <end position="271"/>
    </location>
</feature>
<proteinExistence type="predicted"/>
<dbReference type="Pfam" id="PF13472">
    <property type="entry name" value="Lipase_GDSL_2"/>
    <property type="match status" value="1"/>
</dbReference>
<dbReference type="Gene3D" id="3.40.50.1110">
    <property type="entry name" value="SGNH hydrolase"/>
    <property type="match status" value="1"/>
</dbReference>
<evidence type="ECO:0000313" key="4">
    <source>
        <dbReference type="Proteomes" id="UP001500655"/>
    </source>
</evidence>
<dbReference type="InterPro" id="IPR051532">
    <property type="entry name" value="Ester_Hydrolysis_Enzymes"/>
</dbReference>
<accession>A0ABP4WNZ0</accession>
<dbReference type="InterPro" id="IPR013830">
    <property type="entry name" value="SGNH_hydro"/>
</dbReference>
<comment type="caution">
    <text evidence="3">The sequence shown here is derived from an EMBL/GenBank/DDBJ whole genome shotgun (WGS) entry which is preliminary data.</text>
</comment>
<dbReference type="Proteomes" id="UP001500655">
    <property type="component" value="Unassembled WGS sequence"/>
</dbReference>
<evidence type="ECO:0000259" key="2">
    <source>
        <dbReference type="Pfam" id="PF13472"/>
    </source>
</evidence>
<dbReference type="RefSeq" id="WP_344082476.1">
    <property type="nucleotide sequence ID" value="NZ_BAAALS010000015.1"/>
</dbReference>
<dbReference type="CDD" id="cd01833">
    <property type="entry name" value="XynB_like"/>
    <property type="match status" value="1"/>
</dbReference>
<name>A0ABP4WNZ0_9ACTN</name>
<feature type="signal peptide" evidence="1">
    <location>
        <begin position="1"/>
        <end position="21"/>
    </location>
</feature>